<feature type="region of interest" description="FAD-dependent cmnm(5)s(2)U34 oxidoreductase" evidence="10">
    <location>
        <begin position="264"/>
        <end position="657"/>
    </location>
</feature>
<comment type="caution">
    <text evidence="14">The sequence shown here is derived from an EMBL/GenBank/DDBJ whole genome shotgun (WGS) entry which is preliminary data.</text>
</comment>
<evidence type="ECO:0000256" key="3">
    <source>
        <dbReference type="ARBA" id="ARBA00022630"/>
    </source>
</evidence>
<dbReference type="STRING" id="1055526.BKIR_c178_0368"/>
<comment type="subcellular location">
    <subcellularLocation>
        <location evidence="10">Cytoplasm</location>
    </subcellularLocation>
</comment>
<proteinExistence type="inferred from homology"/>
<keyword evidence="2 10" id="KW-0489">Methyltransferase</keyword>
<dbReference type="Proteomes" id="UP000003511">
    <property type="component" value="Unassembled WGS sequence"/>
</dbReference>
<evidence type="ECO:0000256" key="11">
    <source>
        <dbReference type="SAM" id="MobiDB-lite"/>
    </source>
</evidence>
<evidence type="ECO:0000256" key="9">
    <source>
        <dbReference type="ARBA" id="ARBA00023268"/>
    </source>
</evidence>
<dbReference type="HAMAP" id="MF_01102">
    <property type="entry name" value="MnmC"/>
    <property type="match status" value="1"/>
</dbReference>
<reference evidence="14 15" key="2">
    <citation type="submission" date="2011-10" db="EMBL/GenBank/DDBJ databases">
        <title>Draft genome sequence of Candidatus Burkholderia kirkii.</title>
        <authorList>
            <person name="Carlier A.L."/>
            <person name="Eberl L."/>
        </authorList>
    </citation>
    <scope>NUCLEOTIDE SEQUENCE [LARGE SCALE GENOMIC DNA]</scope>
    <source>
        <strain evidence="14 15">UZHbot1</strain>
    </source>
</reference>
<keyword evidence="1 10" id="KW-0963">Cytoplasm</keyword>
<comment type="cofactor">
    <cofactor evidence="10">
        <name>FAD</name>
        <dbReference type="ChEBI" id="CHEBI:57692"/>
    </cofactor>
</comment>
<dbReference type="InterPro" id="IPR029063">
    <property type="entry name" value="SAM-dependent_MTases_sf"/>
</dbReference>
<dbReference type="InterPro" id="IPR017610">
    <property type="entry name" value="tRNA_S-uridine_synth_MnmC_C"/>
</dbReference>
<dbReference type="EC" id="2.1.1.61" evidence="10"/>
<keyword evidence="5 10" id="KW-0949">S-adenosyl-L-methionine</keyword>
<dbReference type="Gene3D" id="3.50.50.60">
    <property type="entry name" value="FAD/NAD(P)-binding domain"/>
    <property type="match status" value="1"/>
</dbReference>
<keyword evidence="6 10" id="KW-0819">tRNA processing</keyword>
<dbReference type="SUPFAM" id="SSF51905">
    <property type="entry name" value="FAD/NAD(P)-binding domain"/>
    <property type="match status" value="1"/>
</dbReference>
<evidence type="ECO:0000256" key="2">
    <source>
        <dbReference type="ARBA" id="ARBA00022603"/>
    </source>
</evidence>
<feature type="compositionally biased region" description="Polar residues" evidence="11">
    <location>
        <begin position="29"/>
        <end position="38"/>
    </location>
</feature>
<feature type="region of interest" description="Disordered" evidence="11">
    <location>
        <begin position="1"/>
        <end position="43"/>
    </location>
</feature>
<comment type="similarity">
    <text evidence="10">In the C-terminal section; belongs to the DAO family.</text>
</comment>
<dbReference type="Gene3D" id="3.40.50.150">
    <property type="entry name" value="Vaccinia Virus protein VP39"/>
    <property type="match status" value="1"/>
</dbReference>
<dbReference type="GO" id="GO:0016645">
    <property type="term" value="F:oxidoreductase activity, acting on the CH-NH group of donors"/>
    <property type="evidence" value="ECO:0007669"/>
    <property type="project" value="InterPro"/>
</dbReference>
<dbReference type="NCBIfam" id="TIGR03197">
    <property type="entry name" value="MnmC_Cterm"/>
    <property type="match status" value="1"/>
</dbReference>
<dbReference type="InterPro" id="IPR008471">
    <property type="entry name" value="MnmC-like_methylTransf"/>
</dbReference>
<protein>
    <recommendedName>
        <fullName evidence="10">tRNA 5-methylaminomethyl-2-thiouridine biosynthesis bifunctional protein MnmC</fullName>
        <shortName evidence="10">tRNA mnm(5)s(2)U biosynthesis bifunctional protein</shortName>
    </recommendedName>
    <domain>
        <recommendedName>
            <fullName evidence="10">tRNA (mnm(5)s(2)U34)-methyltransferase</fullName>
            <ecNumber evidence="10">2.1.1.61</ecNumber>
        </recommendedName>
    </domain>
    <domain>
        <recommendedName>
            <fullName evidence="10">FAD-dependent cmnm(5)s(2)U34 oxidoreductase</fullName>
            <ecNumber evidence="10">1.5.-.-</ecNumber>
        </recommendedName>
    </domain>
</protein>
<gene>
    <name evidence="10" type="primary">mnmC</name>
    <name evidence="14" type="ORF">BKIR_c178_0368</name>
</gene>
<keyword evidence="15" id="KW-1185">Reference proteome</keyword>
<dbReference type="PANTHER" id="PTHR13847:SF283">
    <property type="entry name" value="TRNA 5-METHYLAMINOMETHYL-2-THIOURIDINE BIOSYNTHESIS BIFUNCTIONAL PROTEIN MNMC"/>
    <property type="match status" value="1"/>
</dbReference>
<dbReference type="EMBL" id="CAFE01000093">
    <property type="protein sequence ID" value="CCD37343.1"/>
    <property type="molecule type" value="Genomic_DNA"/>
</dbReference>
<dbReference type="GO" id="GO:0004808">
    <property type="term" value="F:tRNA (5-methylaminomethyl-2-thiouridylate)(34)-methyltransferase activity"/>
    <property type="evidence" value="ECO:0007669"/>
    <property type="project" value="UniProtKB-EC"/>
</dbReference>
<evidence type="ECO:0000256" key="7">
    <source>
        <dbReference type="ARBA" id="ARBA00022827"/>
    </source>
</evidence>
<dbReference type="Gene3D" id="3.30.9.10">
    <property type="entry name" value="D-Amino Acid Oxidase, subunit A, domain 2"/>
    <property type="match status" value="1"/>
</dbReference>
<evidence type="ECO:0000256" key="5">
    <source>
        <dbReference type="ARBA" id="ARBA00022691"/>
    </source>
</evidence>
<dbReference type="AlphaFoldDB" id="G4M865"/>
<evidence type="ECO:0000256" key="1">
    <source>
        <dbReference type="ARBA" id="ARBA00022490"/>
    </source>
</evidence>
<reference evidence="14 15" key="1">
    <citation type="submission" date="2011-09" db="EMBL/GenBank/DDBJ databases">
        <authorList>
            <person name="Carlier A."/>
        </authorList>
    </citation>
    <scope>NUCLEOTIDE SEQUENCE [LARGE SCALE GENOMIC DNA]</scope>
    <source>
        <strain evidence="14 15">UZHbot1</strain>
    </source>
</reference>
<dbReference type="GO" id="GO:0050660">
    <property type="term" value="F:flavin adenine dinucleotide binding"/>
    <property type="evidence" value="ECO:0007669"/>
    <property type="project" value="UniProtKB-UniRule"/>
</dbReference>
<evidence type="ECO:0000256" key="8">
    <source>
        <dbReference type="ARBA" id="ARBA00023002"/>
    </source>
</evidence>
<dbReference type="SUPFAM" id="SSF54373">
    <property type="entry name" value="FAD-linked reductases, C-terminal domain"/>
    <property type="match status" value="1"/>
</dbReference>
<evidence type="ECO:0000259" key="13">
    <source>
        <dbReference type="Pfam" id="PF05430"/>
    </source>
</evidence>
<dbReference type="EC" id="1.5.-.-" evidence="10"/>
<dbReference type="NCBIfam" id="NF002483">
    <property type="entry name" value="PRK01747.1-4"/>
    <property type="match status" value="1"/>
</dbReference>
<dbReference type="Pfam" id="PF05430">
    <property type="entry name" value="Methyltransf_30"/>
    <property type="match status" value="1"/>
</dbReference>
<comment type="function">
    <text evidence="10">Catalyzes the last two steps in the biosynthesis of 5-methylaminomethyl-2-thiouridine (mnm(5)s(2)U) at the wobble position (U34) in tRNA. Catalyzes the FAD-dependent demodification of cmnm(5)s(2)U34 to nm(5)s(2)U34, followed by the transfer of a methyl group from S-adenosyl-L-methionine to nm(5)s(2)U34, to form mnm(5)s(2)U34.</text>
</comment>
<dbReference type="InterPro" id="IPR023032">
    <property type="entry name" value="tRNA_MAMT_biosynth_bifunc_MnmC"/>
</dbReference>
<comment type="catalytic activity">
    <reaction evidence="10">
        <text>5-aminomethyl-2-thiouridine(34) in tRNA + S-adenosyl-L-methionine = 5-methylaminomethyl-2-thiouridine(34) in tRNA + S-adenosyl-L-homocysteine + H(+)</text>
        <dbReference type="Rhea" id="RHEA:19569"/>
        <dbReference type="Rhea" id="RHEA-COMP:10195"/>
        <dbReference type="Rhea" id="RHEA-COMP:10197"/>
        <dbReference type="ChEBI" id="CHEBI:15378"/>
        <dbReference type="ChEBI" id="CHEBI:57856"/>
        <dbReference type="ChEBI" id="CHEBI:59789"/>
        <dbReference type="ChEBI" id="CHEBI:74454"/>
        <dbReference type="ChEBI" id="CHEBI:74455"/>
        <dbReference type="EC" id="2.1.1.61"/>
    </reaction>
</comment>
<evidence type="ECO:0000256" key="6">
    <source>
        <dbReference type="ARBA" id="ARBA00022694"/>
    </source>
</evidence>
<dbReference type="GO" id="GO:0032259">
    <property type="term" value="P:methylation"/>
    <property type="evidence" value="ECO:0007669"/>
    <property type="project" value="UniProtKB-KW"/>
</dbReference>
<dbReference type="HOGENOM" id="CLU_022427_1_0_4"/>
<feature type="region of interest" description="tRNA (mnm(5)s(2)U34)-methyltransferase" evidence="10">
    <location>
        <begin position="1"/>
        <end position="240"/>
    </location>
</feature>
<keyword evidence="7 10" id="KW-0274">FAD</keyword>
<feature type="domain" description="FAD dependent oxidoreductase" evidence="12">
    <location>
        <begin position="261"/>
        <end position="621"/>
    </location>
</feature>
<keyword evidence="3 10" id="KW-0285">Flavoprotein</keyword>
<name>G4M865_9BURK</name>
<dbReference type="GO" id="GO:0002097">
    <property type="term" value="P:tRNA wobble base modification"/>
    <property type="evidence" value="ECO:0007669"/>
    <property type="project" value="UniProtKB-UniRule"/>
</dbReference>
<dbReference type="InterPro" id="IPR006076">
    <property type="entry name" value="FAD-dep_OxRdtase"/>
</dbReference>
<feature type="domain" description="MnmC-like methyltransferase" evidence="13">
    <location>
        <begin position="124"/>
        <end position="224"/>
    </location>
</feature>
<evidence type="ECO:0000313" key="14">
    <source>
        <dbReference type="EMBL" id="CCD37343.1"/>
    </source>
</evidence>
<comment type="similarity">
    <text evidence="10">In the N-terminal section; belongs to the methyltransferase superfamily. tRNA (mnm(5)s(2)U34)-methyltransferase family.</text>
</comment>
<organism evidence="14 15">
    <name type="scientific">Candidatus Paraburkholderia kirkii UZHbot1</name>
    <dbReference type="NCBI Taxonomy" id="1055526"/>
    <lineage>
        <taxon>Bacteria</taxon>
        <taxon>Pseudomonadati</taxon>
        <taxon>Pseudomonadota</taxon>
        <taxon>Betaproteobacteria</taxon>
        <taxon>Burkholderiales</taxon>
        <taxon>Burkholderiaceae</taxon>
        <taxon>Paraburkholderia</taxon>
    </lineage>
</organism>
<keyword evidence="4 10" id="KW-0808">Transferase</keyword>
<keyword evidence="8 10" id="KW-0560">Oxidoreductase</keyword>
<evidence type="ECO:0000256" key="4">
    <source>
        <dbReference type="ARBA" id="ARBA00022679"/>
    </source>
</evidence>
<sequence length="657" mass="70958">MRHDAPRAIRSSRSCSTPPRKTRHRPSPNRLQPDSSQRPIRGNAFLDPNCMTESSLLAPHDLPARWRHKRVFTLVDTRFVDGAVFLSAWQSWRGDDARCDRLYVVAIAPPEALDDAPSDDTSPLAAELARAWPMRVPGLHRLEFDDGRVVLTLAIGDRDTMLSKLWLRADAFCVDMTGAARTDDPRKLCKALARLAGDDATVCLHASATAHVELRRALEAAGFASASAADAQDALTARFAPRWRVRRHEPPLPCDVGAREAIVIGAGLAGCAVSSRLAALGWRIALIDRHALPARDASGNPAGVFHPIVWRDDSVAARLTRAGFLYALHRWQLLEEAGYALDRSDAGLLQIADTAEDADALAAAIAHFAWPPDYVQPMTRADASRIAGLDVARGGWFFPRGGAISPAAICAAQLADASRHIVTRMSTEVARIEHDGRIWRAFGANGEEIASAPIIVLASAHDAARLAGMYGEPTRIVRGQLSVLEAGALDALHAPVIGEGYAVPLGAQSTLIGATYDIDDPDAGIREAGHVENIQRIAGMLPGLALTAADVRLGRVAFRCVTSDRMPMIGQLADEHAARRDARRLSGTWPLDLPRMPGLYGAFAFGSRGLVWATLAAELIVSQIEGEPWPIERDLAEAVDPGRFLLRMLRHGEVAAT</sequence>
<evidence type="ECO:0000313" key="15">
    <source>
        <dbReference type="Proteomes" id="UP000003511"/>
    </source>
</evidence>
<evidence type="ECO:0000259" key="12">
    <source>
        <dbReference type="Pfam" id="PF01266"/>
    </source>
</evidence>
<dbReference type="GO" id="GO:0005737">
    <property type="term" value="C:cytoplasm"/>
    <property type="evidence" value="ECO:0007669"/>
    <property type="project" value="UniProtKB-SubCell"/>
</dbReference>
<evidence type="ECO:0000256" key="10">
    <source>
        <dbReference type="HAMAP-Rule" id="MF_01102"/>
    </source>
</evidence>
<dbReference type="PANTHER" id="PTHR13847">
    <property type="entry name" value="SARCOSINE DEHYDROGENASE-RELATED"/>
    <property type="match status" value="1"/>
</dbReference>
<keyword evidence="9 10" id="KW-0511">Multifunctional enzyme</keyword>
<dbReference type="InterPro" id="IPR036188">
    <property type="entry name" value="FAD/NAD-bd_sf"/>
</dbReference>
<accession>G4M865</accession>
<dbReference type="Pfam" id="PF01266">
    <property type="entry name" value="DAO"/>
    <property type="match status" value="1"/>
</dbReference>